<dbReference type="Proteomes" id="UP000054272">
    <property type="component" value="Unassembled WGS sequence"/>
</dbReference>
<keyword evidence="3" id="KW-1185">Reference proteome</keyword>
<reference evidence="2 3" key="1">
    <citation type="submission" date="2015-01" db="EMBL/GenBank/DDBJ databases">
        <title>The Genome Sequence of Cryptococcus gattii EJB2.</title>
        <authorList>
            <consortium name="The Broad Institute Genomics Platform"/>
            <person name="Cuomo C."/>
            <person name="Litvintseva A."/>
            <person name="Chen Y."/>
            <person name="Heitman J."/>
            <person name="Sun S."/>
            <person name="Springer D."/>
            <person name="Dromer F."/>
            <person name="Young S."/>
            <person name="Zeng Q."/>
            <person name="Gargeya S."/>
            <person name="Abouelleil A."/>
            <person name="Alvarado L."/>
            <person name="Chapman S.B."/>
            <person name="Gainer-Dewar J."/>
            <person name="Goldberg J."/>
            <person name="Griggs A."/>
            <person name="Gujja S."/>
            <person name="Hansen M."/>
            <person name="Howarth C."/>
            <person name="Imamovic A."/>
            <person name="Larimer J."/>
            <person name="Murphy C."/>
            <person name="Naylor J."/>
            <person name="Pearson M."/>
            <person name="Priest M."/>
            <person name="Roberts A."/>
            <person name="Saif S."/>
            <person name="Shea T."/>
            <person name="Sykes S."/>
            <person name="Wortman J."/>
            <person name="Nusbaum C."/>
            <person name="Birren B."/>
        </authorList>
    </citation>
    <scope>NUCLEOTIDE SEQUENCE [LARGE SCALE GENOMIC DNA]</scope>
    <source>
        <strain evidence="2 3">EJB2</strain>
    </source>
</reference>
<dbReference type="EMBL" id="KN848719">
    <property type="protein sequence ID" value="KIR78299.1"/>
    <property type="molecule type" value="Genomic_DNA"/>
</dbReference>
<accession>A0ABR5BRM5</accession>
<feature type="compositionally biased region" description="Low complexity" evidence="1">
    <location>
        <begin position="8"/>
        <end position="20"/>
    </location>
</feature>
<evidence type="ECO:0000313" key="3">
    <source>
        <dbReference type="Proteomes" id="UP000054272"/>
    </source>
</evidence>
<proteinExistence type="predicted"/>
<feature type="region of interest" description="Disordered" evidence="1">
    <location>
        <begin position="1"/>
        <end position="32"/>
    </location>
</feature>
<sequence length="83" mass="9286">MNPKFKPPESSTSPSSPSQSFHHLAPPRRFDAVQHPPADIYIAKGVFEILENDLVGDEERFLPDIRIRDKSAKERSVLDGDSA</sequence>
<gene>
    <name evidence="2" type="ORF">I306_04741</name>
</gene>
<evidence type="ECO:0000313" key="2">
    <source>
        <dbReference type="EMBL" id="KIR78299.1"/>
    </source>
</evidence>
<protein>
    <submittedName>
        <fullName evidence="2">Uncharacterized protein</fullName>
    </submittedName>
</protein>
<name>A0ABR5BRM5_9TREE</name>
<evidence type="ECO:0000256" key="1">
    <source>
        <dbReference type="SAM" id="MobiDB-lite"/>
    </source>
</evidence>
<organism evidence="2 3">
    <name type="scientific">Cryptococcus gattii EJB2</name>
    <dbReference type="NCBI Taxonomy" id="1296103"/>
    <lineage>
        <taxon>Eukaryota</taxon>
        <taxon>Fungi</taxon>
        <taxon>Dikarya</taxon>
        <taxon>Basidiomycota</taxon>
        <taxon>Agaricomycotina</taxon>
        <taxon>Tremellomycetes</taxon>
        <taxon>Tremellales</taxon>
        <taxon>Cryptococcaceae</taxon>
        <taxon>Cryptococcus</taxon>
        <taxon>Cryptococcus gattii species complex</taxon>
    </lineage>
</organism>